<evidence type="ECO:0000256" key="2">
    <source>
        <dbReference type="ARBA" id="ARBA00023043"/>
    </source>
</evidence>
<dbReference type="Proteomes" id="UP001150941">
    <property type="component" value="Unassembled WGS sequence"/>
</dbReference>
<dbReference type="PROSITE" id="PS50088">
    <property type="entry name" value="ANK_REPEAT"/>
    <property type="match status" value="3"/>
</dbReference>
<dbReference type="Pfam" id="PF12796">
    <property type="entry name" value="Ank_2"/>
    <property type="match status" value="2"/>
</dbReference>
<dbReference type="Gene3D" id="1.25.40.20">
    <property type="entry name" value="Ankyrin repeat-containing domain"/>
    <property type="match status" value="3"/>
</dbReference>
<keyword evidence="5" id="KW-1185">Reference proteome</keyword>
<evidence type="ECO:0000313" key="5">
    <source>
        <dbReference type="Proteomes" id="UP001150941"/>
    </source>
</evidence>
<gene>
    <name evidence="4" type="ORF">N7468_002022</name>
</gene>
<dbReference type="SUPFAM" id="SSF48403">
    <property type="entry name" value="Ankyrin repeat"/>
    <property type="match status" value="2"/>
</dbReference>
<protein>
    <submittedName>
        <fullName evidence="4">Uncharacterized protein</fullName>
    </submittedName>
</protein>
<proteinExistence type="predicted"/>
<dbReference type="SMART" id="SM00248">
    <property type="entry name" value="ANK"/>
    <property type="match status" value="8"/>
</dbReference>
<dbReference type="InterPro" id="IPR050745">
    <property type="entry name" value="Multifunctional_regulatory"/>
</dbReference>
<organism evidence="4 5">
    <name type="scientific">Penicillium chermesinum</name>
    <dbReference type="NCBI Taxonomy" id="63820"/>
    <lineage>
        <taxon>Eukaryota</taxon>
        <taxon>Fungi</taxon>
        <taxon>Dikarya</taxon>
        <taxon>Ascomycota</taxon>
        <taxon>Pezizomycotina</taxon>
        <taxon>Eurotiomycetes</taxon>
        <taxon>Eurotiomycetidae</taxon>
        <taxon>Eurotiales</taxon>
        <taxon>Aspergillaceae</taxon>
        <taxon>Penicillium</taxon>
    </lineage>
</organism>
<evidence type="ECO:0000256" key="3">
    <source>
        <dbReference type="PROSITE-ProRule" id="PRU00023"/>
    </source>
</evidence>
<feature type="repeat" description="ANK" evidence="3">
    <location>
        <begin position="243"/>
        <end position="278"/>
    </location>
</feature>
<keyword evidence="2 3" id="KW-0040">ANK repeat</keyword>
<feature type="repeat" description="ANK" evidence="3">
    <location>
        <begin position="139"/>
        <end position="173"/>
    </location>
</feature>
<dbReference type="RefSeq" id="XP_058334460.1">
    <property type="nucleotide sequence ID" value="XM_058471319.1"/>
</dbReference>
<dbReference type="InterPro" id="IPR002110">
    <property type="entry name" value="Ankyrin_rpt"/>
</dbReference>
<dbReference type="PROSITE" id="PS50297">
    <property type="entry name" value="ANK_REP_REGION"/>
    <property type="match status" value="2"/>
</dbReference>
<feature type="repeat" description="ANK" evidence="3">
    <location>
        <begin position="396"/>
        <end position="428"/>
    </location>
</feature>
<keyword evidence="1" id="KW-0677">Repeat</keyword>
<comment type="caution">
    <text evidence="4">The sequence shown here is derived from an EMBL/GenBank/DDBJ whole genome shotgun (WGS) entry which is preliminary data.</text>
</comment>
<dbReference type="GeneID" id="83198622"/>
<dbReference type="PANTHER" id="PTHR24189:SF50">
    <property type="entry name" value="ANKYRIN REPEAT AND SOCS BOX PROTEIN 2"/>
    <property type="match status" value="1"/>
</dbReference>
<dbReference type="PANTHER" id="PTHR24189">
    <property type="entry name" value="MYOTROPHIN"/>
    <property type="match status" value="1"/>
</dbReference>
<dbReference type="OrthoDB" id="341259at2759"/>
<reference evidence="4" key="2">
    <citation type="journal article" date="2023" name="IMA Fungus">
        <title>Comparative genomic study of the Penicillium genus elucidates a diverse pangenome and 15 lateral gene transfer events.</title>
        <authorList>
            <person name="Petersen C."/>
            <person name="Sorensen T."/>
            <person name="Nielsen M.R."/>
            <person name="Sondergaard T.E."/>
            <person name="Sorensen J.L."/>
            <person name="Fitzpatrick D.A."/>
            <person name="Frisvad J.C."/>
            <person name="Nielsen K.L."/>
        </authorList>
    </citation>
    <scope>NUCLEOTIDE SEQUENCE</scope>
    <source>
        <strain evidence="4">IBT 19713</strain>
    </source>
</reference>
<evidence type="ECO:0000313" key="4">
    <source>
        <dbReference type="EMBL" id="KAJ5247039.1"/>
    </source>
</evidence>
<accession>A0A9W9PHP6</accession>
<reference evidence="4" key="1">
    <citation type="submission" date="2022-11" db="EMBL/GenBank/DDBJ databases">
        <authorList>
            <person name="Petersen C."/>
        </authorList>
    </citation>
    <scope>NUCLEOTIDE SEQUENCE</scope>
    <source>
        <strain evidence="4">IBT 19713</strain>
    </source>
</reference>
<dbReference type="EMBL" id="JAPQKS010000002">
    <property type="protein sequence ID" value="KAJ5247039.1"/>
    <property type="molecule type" value="Genomic_DNA"/>
</dbReference>
<name>A0A9W9PHP6_9EURO</name>
<dbReference type="InterPro" id="IPR036770">
    <property type="entry name" value="Ankyrin_rpt-contain_sf"/>
</dbReference>
<sequence length="508" mass="56110">MELLALPREIISLIAQSLPSAAEMAVLLRVNRCLNKILRDDIHIRDIKDTGGLNLTFYAFWGYDQQIRDMLRLGADINIRNTRWRDYTPLEVAISRAELPPRALVLAIKTECEDPTCREDLTLMNMLIDAGADPNEPFEGRLPVSVALSSSSRDPVKVELLIARGADVTAFGTLARIMQHLEADKLPTAARKILFFEVLLGAGCDVNATVPSPALNIAAESVPELVPLFLEHGADVHARSVRENRTALHYAVMGNSDAHIDATRLLIEHGADVNARDAYECTPLHYVRGDRPKYRQLADMLCAEDADKDARDKDGHTILHKNFKCSSWSTYKKTASEVECLVDATRWMAEHGIDFNVRDETGETAIFSLIHPRFAGHTHVSTILELGADVNSRSPHGRTPLMQAARYGLNQVVRLLLENGADVHHADNDGLQALHWVSRLKARSQNPTEMLDCIHALLDYGADVNAPTLNGSTPLSLALTAFCPSRDQALRDAGAIEPLESIQSINSH</sequence>
<dbReference type="AlphaFoldDB" id="A0A9W9PHP6"/>
<evidence type="ECO:0000256" key="1">
    <source>
        <dbReference type="ARBA" id="ARBA00022737"/>
    </source>
</evidence>